<reference evidence="1 2" key="2">
    <citation type="submission" date="2020-08" db="EMBL/GenBank/DDBJ databases">
        <authorList>
            <person name="Ueki A."/>
            <person name="Tonouchi A."/>
        </authorList>
    </citation>
    <scope>NUCLEOTIDE SEQUENCE [LARGE SCALE GENOMIC DNA]</scope>
    <source>
        <strain evidence="1 2">CTTW</strain>
    </source>
</reference>
<evidence type="ECO:0000313" key="1">
    <source>
        <dbReference type="EMBL" id="BCJ99643.1"/>
    </source>
</evidence>
<dbReference type="InterPro" id="IPR008930">
    <property type="entry name" value="Terpenoid_cyclase/PrenylTrfase"/>
</dbReference>
<evidence type="ECO:0008006" key="3">
    <source>
        <dbReference type="Google" id="ProtNLM"/>
    </source>
</evidence>
<proteinExistence type="predicted"/>
<dbReference type="Proteomes" id="UP000515703">
    <property type="component" value="Chromosome"/>
</dbReference>
<name>A0A7I8DMI6_9FIRM</name>
<evidence type="ECO:0000313" key="2">
    <source>
        <dbReference type="Proteomes" id="UP000515703"/>
    </source>
</evidence>
<protein>
    <recommendedName>
        <fullName evidence="3">Prenyltransferase</fullName>
    </recommendedName>
</protein>
<keyword evidence="2" id="KW-1185">Reference proteome</keyword>
<sequence>MKELSKKSFEEIQLWMYRNARPLELAIWQYEFENGSKEKVLAALSKYQNEDGGFGNALEPDCWNPNSSPYTTLNAIDKLKNIDYSDIEHPIIQGIFKFLESGLHSNESGWFFSIPTNNDYPHAPWWNYDPDANEYESVGVSAGIACFILKYADKNSNIYEKATFIIDKLIGKLSETGKYGDMGVGGYCELMDTLPKLSLSNRFDLTYLSDKVRRLVYDSIEKDVSKWSSYGKTPSSFILSPESLYYKDNEELLLKELDYIIEKRPENGVWGITWSWFENNEIYSKEFAIAENWWKADIAIGKLKLLRSFGRLESVLQ</sequence>
<reference evidence="1 2" key="1">
    <citation type="submission" date="2020-08" db="EMBL/GenBank/DDBJ databases">
        <title>Draft genome sequencing of an Anaerocolumna strain isolated from anoxic soil subjected to BSD treatment.</title>
        <authorList>
            <person name="Uek A."/>
            <person name="Tonouchi A."/>
        </authorList>
    </citation>
    <scope>NUCLEOTIDE SEQUENCE [LARGE SCALE GENOMIC DNA]</scope>
    <source>
        <strain evidence="1 2">CTTW</strain>
    </source>
</reference>
<dbReference type="SUPFAM" id="SSF48239">
    <property type="entry name" value="Terpenoid cyclases/Protein prenyltransferases"/>
    <property type="match status" value="1"/>
</dbReference>
<dbReference type="AlphaFoldDB" id="A0A7I8DMI6"/>
<dbReference type="KEGG" id="acht:bsdcttw_26840"/>
<gene>
    <name evidence="1" type="ORF">bsdcttw_26840</name>
</gene>
<organism evidence="1 2">
    <name type="scientific">Anaerocolumna chitinilytica</name>
    <dbReference type="NCBI Taxonomy" id="1727145"/>
    <lineage>
        <taxon>Bacteria</taxon>
        <taxon>Bacillati</taxon>
        <taxon>Bacillota</taxon>
        <taxon>Clostridia</taxon>
        <taxon>Lachnospirales</taxon>
        <taxon>Lachnospiraceae</taxon>
        <taxon>Anaerocolumna</taxon>
    </lineage>
</organism>
<dbReference type="EMBL" id="AP023368">
    <property type="protein sequence ID" value="BCJ99643.1"/>
    <property type="molecule type" value="Genomic_DNA"/>
</dbReference>
<dbReference type="RefSeq" id="WP_185255390.1">
    <property type="nucleotide sequence ID" value="NZ_AP023368.1"/>
</dbReference>
<accession>A0A7I8DMI6</accession>